<gene>
    <name evidence="2" type="ORF">KC19_4G213200</name>
</gene>
<organism evidence="2 3">
    <name type="scientific">Ceratodon purpureus</name>
    <name type="common">Fire moss</name>
    <name type="synonym">Dicranum purpureum</name>
    <dbReference type="NCBI Taxonomy" id="3225"/>
    <lineage>
        <taxon>Eukaryota</taxon>
        <taxon>Viridiplantae</taxon>
        <taxon>Streptophyta</taxon>
        <taxon>Embryophyta</taxon>
        <taxon>Bryophyta</taxon>
        <taxon>Bryophytina</taxon>
        <taxon>Bryopsida</taxon>
        <taxon>Dicranidae</taxon>
        <taxon>Pseudoditrichales</taxon>
        <taxon>Ditrichaceae</taxon>
        <taxon>Ceratodon</taxon>
    </lineage>
</organism>
<comment type="caution">
    <text evidence="2">The sequence shown here is derived from an EMBL/GenBank/DDBJ whole genome shotgun (WGS) entry which is preliminary data.</text>
</comment>
<feature type="signal peptide" evidence="1">
    <location>
        <begin position="1"/>
        <end position="16"/>
    </location>
</feature>
<proteinExistence type="predicted"/>
<keyword evidence="1" id="KW-0732">Signal</keyword>
<dbReference type="AlphaFoldDB" id="A0A8T0IEQ2"/>
<protein>
    <submittedName>
        <fullName evidence="2">Uncharacterized protein</fullName>
    </submittedName>
</protein>
<feature type="chain" id="PRO_5035719902" evidence="1">
    <location>
        <begin position="17"/>
        <end position="62"/>
    </location>
</feature>
<reference evidence="2" key="1">
    <citation type="submission" date="2020-06" db="EMBL/GenBank/DDBJ databases">
        <title>WGS assembly of Ceratodon purpureus strain R40.</title>
        <authorList>
            <person name="Carey S.B."/>
            <person name="Jenkins J."/>
            <person name="Shu S."/>
            <person name="Lovell J.T."/>
            <person name="Sreedasyam A."/>
            <person name="Maumus F."/>
            <person name="Tiley G.P."/>
            <person name="Fernandez-Pozo N."/>
            <person name="Barry K."/>
            <person name="Chen C."/>
            <person name="Wang M."/>
            <person name="Lipzen A."/>
            <person name="Daum C."/>
            <person name="Saski C.A."/>
            <person name="Payton A.C."/>
            <person name="Mcbreen J.C."/>
            <person name="Conrad R.E."/>
            <person name="Kollar L.M."/>
            <person name="Olsson S."/>
            <person name="Huttunen S."/>
            <person name="Landis J.B."/>
            <person name="Wickett N.J."/>
            <person name="Johnson M.G."/>
            <person name="Rensing S.A."/>
            <person name="Grimwood J."/>
            <person name="Schmutz J."/>
            <person name="Mcdaniel S.F."/>
        </authorList>
    </citation>
    <scope>NUCLEOTIDE SEQUENCE</scope>
    <source>
        <strain evidence="2">R40</strain>
    </source>
</reference>
<evidence type="ECO:0000256" key="1">
    <source>
        <dbReference type="SAM" id="SignalP"/>
    </source>
</evidence>
<evidence type="ECO:0000313" key="2">
    <source>
        <dbReference type="EMBL" id="KAG0580958.1"/>
    </source>
</evidence>
<accession>A0A8T0IEQ2</accession>
<dbReference type="Proteomes" id="UP000822688">
    <property type="component" value="Chromosome 4"/>
</dbReference>
<evidence type="ECO:0000313" key="3">
    <source>
        <dbReference type="Proteomes" id="UP000822688"/>
    </source>
</evidence>
<name>A0A8T0IEQ2_CERPU</name>
<sequence>MPPLSLLLSLCFQVFSQRAPETNTISQCPNPTTIPCTPKTNHTWLLVSWETSLLFSSFVKCI</sequence>
<keyword evidence="3" id="KW-1185">Reference proteome</keyword>
<dbReference type="EMBL" id="CM026424">
    <property type="protein sequence ID" value="KAG0580958.1"/>
    <property type="molecule type" value="Genomic_DNA"/>
</dbReference>